<feature type="region of interest" description="Disordered" evidence="1">
    <location>
        <begin position="58"/>
        <end position="78"/>
    </location>
</feature>
<organism evidence="2 3">
    <name type="scientific">Colletotrichum destructivum</name>
    <dbReference type="NCBI Taxonomy" id="34406"/>
    <lineage>
        <taxon>Eukaryota</taxon>
        <taxon>Fungi</taxon>
        <taxon>Dikarya</taxon>
        <taxon>Ascomycota</taxon>
        <taxon>Pezizomycotina</taxon>
        <taxon>Sordariomycetes</taxon>
        <taxon>Hypocreomycetidae</taxon>
        <taxon>Glomerellales</taxon>
        <taxon>Glomerellaceae</taxon>
        <taxon>Colletotrichum</taxon>
        <taxon>Colletotrichum destructivum species complex</taxon>
    </lineage>
</organism>
<proteinExistence type="predicted"/>
<protein>
    <submittedName>
        <fullName evidence="2">Uncharacterized protein</fullName>
    </submittedName>
</protein>
<dbReference type="GeneID" id="87951771"/>
<feature type="compositionally biased region" description="Basic residues" evidence="1">
    <location>
        <begin position="151"/>
        <end position="171"/>
    </location>
</feature>
<dbReference type="KEGG" id="cdet:87951771"/>
<evidence type="ECO:0000313" key="2">
    <source>
        <dbReference type="EMBL" id="WQF90257.1"/>
    </source>
</evidence>
<gene>
    <name evidence="2" type="ORF">CDEST_15271</name>
</gene>
<sequence length="240" mass="26340">MMMTMATTTPNFSATRHAQSPSHIATRRIVLSSSNGQGGNITIESPRTAASSVVPRRCRPSAPRKLPPQHRPGLVGASRKGKWSHVHVQGLATLYEVILAKALSGEICSEDRRIFYAGTGSDNFLTTAKAIGKAGFDLGALAYRPSQSLPRSRRLHRKFSRDKHSRRKSILHPKPSYPPMFHDISDGGRSSQRRIRDTANQPYNIEGTGEFGLAEVENGSDMVQSYNLSGSQEQPFLRGS</sequence>
<feature type="region of interest" description="Disordered" evidence="1">
    <location>
        <begin position="1"/>
        <end position="23"/>
    </location>
</feature>
<feature type="region of interest" description="Disordered" evidence="1">
    <location>
        <begin position="149"/>
        <end position="211"/>
    </location>
</feature>
<dbReference type="EMBL" id="CP137315">
    <property type="protein sequence ID" value="WQF90257.1"/>
    <property type="molecule type" value="Genomic_DNA"/>
</dbReference>
<evidence type="ECO:0000313" key="3">
    <source>
        <dbReference type="Proteomes" id="UP001322277"/>
    </source>
</evidence>
<dbReference type="AlphaFoldDB" id="A0AAX4J4J0"/>
<keyword evidence="3" id="KW-1185">Reference proteome</keyword>
<reference evidence="3" key="1">
    <citation type="journal article" date="2023" name="bioRxiv">
        <title>Complete genome of the Medicago anthracnose fungus, Colletotrichum destructivum, reveals a mini-chromosome-like region within a core chromosome.</title>
        <authorList>
            <person name="Lapalu N."/>
            <person name="Simon A."/>
            <person name="Lu A."/>
            <person name="Plaumann P.-L."/>
            <person name="Amselem J."/>
            <person name="Pigne S."/>
            <person name="Auger A."/>
            <person name="Koch C."/>
            <person name="Dallery J.-F."/>
            <person name="O'Connell R.J."/>
        </authorList>
    </citation>
    <scope>NUCLEOTIDE SEQUENCE [LARGE SCALE GENOMIC DNA]</scope>
    <source>
        <strain evidence="3">CBS 520.97</strain>
    </source>
</reference>
<dbReference type="Proteomes" id="UP001322277">
    <property type="component" value="Chromosome 11"/>
</dbReference>
<dbReference type="RefSeq" id="XP_062787478.1">
    <property type="nucleotide sequence ID" value="XM_062931427.1"/>
</dbReference>
<evidence type="ECO:0000256" key="1">
    <source>
        <dbReference type="SAM" id="MobiDB-lite"/>
    </source>
</evidence>
<accession>A0AAX4J4J0</accession>
<name>A0AAX4J4J0_9PEZI</name>